<protein>
    <submittedName>
        <fullName evidence="2">DUF3596 domain-containing protein</fullName>
    </submittedName>
</protein>
<dbReference type="InterPro" id="IPR022000">
    <property type="entry name" value="Min27-like_integrase_DNA_bind"/>
</dbReference>
<dbReference type="EMBL" id="JACHTF010000024">
    <property type="protein sequence ID" value="MBB1062088.1"/>
    <property type="molecule type" value="Genomic_DNA"/>
</dbReference>
<feature type="domain" description="Min27-like integrase DNA-binding" evidence="1">
    <location>
        <begin position="1"/>
        <end position="66"/>
    </location>
</feature>
<keyword evidence="3" id="KW-1185">Reference proteome</keyword>
<reference evidence="2 3" key="1">
    <citation type="submission" date="2020-08" db="EMBL/GenBank/DDBJ databases">
        <authorList>
            <person name="Xu S."/>
            <person name="Li A."/>
        </authorList>
    </citation>
    <scope>NUCLEOTIDE SEQUENCE [LARGE SCALE GENOMIC DNA]</scope>
    <source>
        <strain evidence="2 3">119BY6-57</strain>
    </source>
</reference>
<gene>
    <name evidence="2" type="ORF">H4F98_16055</name>
</gene>
<comment type="caution">
    <text evidence="2">The sequence shown here is derived from an EMBL/GenBank/DDBJ whole genome shotgun (WGS) entry which is preliminary data.</text>
</comment>
<dbReference type="Pfam" id="PF12167">
    <property type="entry name" value="Arm-DNA-bind_2"/>
    <property type="match status" value="1"/>
</dbReference>
<dbReference type="RefSeq" id="WP_182688844.1">
    <property type="nucleotide sequence ID" value="NZ_JACHTF010000024.1"/>
</dbReference>
<organism evidence="2 3">
    <name type="scientific">Marilutibacter spongiae</name>
    <dbReference type="NCBI Taxonomy" id="2025720"/>
    <lineage>
        <taxon>Bacteria</taxon>
        <taxon>Pseudomonadati</taxon>
        <taxon>Pseudomonadota</taxon>
        <taxon>Gammaproteobacteria</taxon>
        <taxon>Lysobacterales</taxon>
        <taxon>Lysobacteraceae</taxon>
        <taxon>Marilutibacter</taxon>
    </lineage>
</organism>
<dbReference type="Proteomes" id="UP000523196">
    <property type="component" value="Unassembled WGS sequence"/>
</dbReference>
<accession>A0A7W3TPH5</accession>
<dbReference type="AlphaFoldDB" id="A0A7W3TPH5"/>
<name>A0A7W3TPH5_9GAMM</name>
<evidence type="ECO:0000259" key="1">
    <source>
        <dbReference type="Pfam" id="PF12167"/>
    </source>
</evidence>
<evidence type="ECO:0000313" key="3">
    <source>
        <dbReference type="Proteomes" id="UP000523196"/>
    </source>
</evidence>
<evidence type="ECO:0000313" key="2">
    <source>
        <dbReference type="EMBL" id="MBB1062088.1"/>
    </source>
</evidence>
<sequence>MAKIRTRKDNGLLFLDFYYPGVRCREQTALPDTAENRRRVQTLMNQISKEIKQGLFDYAATFPGSPRAAQCSGCFPYPD</sequence>
<proteinExistence type="predicted"/>